<evidence type="ECO:0000256" key="5">
    <source>
        <dbReference type="ARBA" id="ARBA00022968"/>
    </source>
</evidence>
<evidence type="ECO:0000256" key="8">
    <source>
        <dbReference type="ARBA" id="ARBA00023136"/>
    </source>
</evidence>
<sequence>MDKRLYTSRERNKTMIMSVLPLKKLRRNGRYLFGVILVLGFVAVFHEFVAANTWSNNHPNAATGELIGGRVPDGGVAAGCPKGSEQDLTALRSRFTAQAWKAEYKGRANLHVFEDWCGSSIDQLRKNLHYPLYPHTRTTVLKLAASPQWTNYGLRIFGYLHPYADGEFVFAVSSQANSEFWLSANESPLDCRLQAWVGKTGSEWTAPGEYNKFASQTSRPVWLSAQRKYFFELIHKQGDRATDHVALAWKINQEGLRFTVVGSQHISLYTSESSLFMSEVDHIPQTAGSHARTPLDQPGNKPGYQADGQPCHPPGPDMLREDPRDTFYRRQMIPARTLRSVLPDCSYSPSYIIKGYELLRYQGLQFVHMTYIHPNDYTRLTHMETENSCFYHESAESLKYFGLPRYMSLDRPGGRGDPFRQRDSPLQQSDEDPEEEDYRAPAGGWGGADDGLHVAYDEDEDDETDAQRPRRNLLSRGEAGEPRGRVRNASDAEPRAPARRRDAARPRAQPGAAGRGVHQPDVAPQPRTDRPPARQEVRPRDADRRPEVNADQARDRGDAFRRAKARPAVTQQPPPADPVVRKRKRKRRPVKGGGGGKLRVPTGVPAKGSQDGSVPQPAVAVTPRPDLSASRSKGPHLPAPHIKPYRDPHPDLPAPHIKPYRDPHRDLPAPQIKPSRDPHRDLPAPSTKPYRDPHRDLPAPSTKPYRDPHRDLPAPSTKPYRDPDAIISDPAIKNLTKRAGTNHTDTSTVVRSAEAFWDEGGARVARGGSRRSGWDQGGVEGDTSYEEAAPTPLVFDPEVVWSQTFQADQLDLQLLRSDWIDLNCNVSGNLLLQPADAQAVVRTYVDKLNLKHQGRYTLVRVVNVEKRVDRAQGSRYLLELELKDPSGELRRLSHYVYSLIRWKKPRSRRLPPLRSVPEVILCNPFGFQWNPTATVHFIVPVKNQARWVIQLISDMEALYRVTRDRDFSLIIVDYDSTDMDVKKALDAASLPQYEYLKLSGNFQRAAGLQAGVDLITDDHSIVFLCDLHISFPMAILDSIRKHCVEGYMAFAPILMRLDCGATPQEPRGYWEVNGFGLLSVYKSDLLAAGGMNTREFTDRWGGEDWELLDRILQSGLEVERIHLRNFFHYYHSKRGMWNRRTMSNSRAPLR</sequence>
<keyword evidence="8" id="KW-0472">Membrane</keyword>
<evidence type="ECO:0000256" key="10">
    <source>
        <dbReference type="SAM" id="MobiDB-lite"/>
    </source>
</evidence>
<dbReference type="InterPro" id="IPR008428">
    <property type="entry name" value="Chond_GalNAc"/>
</dbReference>
<comment type="catalytic activity">
    <reaction evidence="9">
        <text>an N-acetyl-beta-D-glucosaminyl derivative + UDP-N-acetyl-alpha-D-galactosamine = an N-acetyl-beta-D-galactosaminyl-(1-&gt;4)-N-acetyl-beta-D-glucosaminyl derivative + UDP + H(+)</text>
        <dbReference type="Rhea" id="RHEA:20493"/>
        <dbReference type="ChEBI" id="CHEBI:15378"/>
        <dbReference type="ChEBI" id="CHEBI:58223"/>
        <dbReference type="ChEBI" id="CHEBI:61631"/>
        <dbReference type="ChEBI" id="CHEBI:67138"/>
        <dbReference type="ChEBI" id="CHEBI:138027"/>
        <dbReference type="EC" id="2.4.1.244"/>
    </reaction>
</comment>
<keyword evidence="5 9" id="KW-0735">Signal-anchor</keyword>
<keyword evidence="3 9" id="KW-0808">Transferase</keyword>
<keyword evidence="13" id="KW-1185">Reference proteome</keyword>
<dbReference type="SUPFAM" id="SSF53448">
    <property type="entry name" value="Nucleotide-diphospho-sugar transferases"/>
    <property type="match status" value="1"/>
</dbReference>
<evidence type="ECO:0000256" key="9">
    <source>
        <dbReference type="RuleBase" id="RU364016"/>
    </source>
</evidence>
<feature type="compositionally biased region" description="Basic and acidic residues" evidence="10">
    <location>
        <begin position="527"/>
        <end position="561"/>
    </location>
</feature>
<dbReference type="OrthoDB" id="5971499at2759"/>
<dbReference type="SMART" id="SM00758">
    <property type="entry name" value="PA14"/>
    <property type="match status" value="1"/>
</dbReference>
<evidence type="ECO:0000256" key="4">
    <source>
        <dbReference type="ARBA" id="ARBA00022692"/>
    </source>
</evidence>
<feature type="compositionally biased region" description="Basic residues" evidence="10">
    <location>
        <begin position="581"/>
        <end position="590"/>
    </location>
</feature>
<evidence type="ECO:0000256" key="3">
    <source>
        <dbReference type="ARBA" id="ARBA00022679"/>
    </source>
</evidence>
<dbReference type="PANTHER" id="PTHR12369">
    <property type="entry name" value="CHONDROITIN SYNTHASE"/>
    <property type="match status" value="1"/>
</dbReference>
<feature type="domain" description="PA14" evidence="11">
    <location>
        <begin position="95"/>
        <end position="265"/>
    </location>
</feature>
<comment type="similarity">
    <text evidence="2 9">Belongs to the chondroitin N-acetylgalactosaminyltransferase family.</text>
</comment>
<dbReference type="InterPro" id="IPR029044">
    <property type="entry name" value="Nucleotide-diphossugar_trans"/>
</dbReference>
<keyword evidence="7 9" id="KW-0333">Golgi apparatus</keyword>
<dbReference type="Proteomes" id="UP000694546">
    <property type="component" value="Chromosome 9"/>
</dbReference>
<dbReference type="OMA" id="VDPHLQF"/>
<keyword evidence="6" id="KW-1133">Transmembrane helix</keyword>
<dbReference type="PANTHER" id="PTHR12369:SF15">
    <property type="entry name" value="BETA-1,4-N-ACETYLGALACTOSAMINYLTRANSFERASE 3"/>
    <property type="match status" value="1"/>
</dbReference>
<reference evidence="12" key="2">
    <citation type="submission" date="2025-09" db="UniProtKB">
        <authorList>
            <consortium name="Ensembl"/>
        </authorList>
    </citation>
    <scope>IDENTIFICATION</scope>
</reference>
<dbReference type="InterPro" id="IPR037524">
    <property type="entry name" value="PA14/GLEYA"/>
</dbReference>
<evidence type="ECO:0000259" key="11">
    <source>
        <dbReference type="PROSITE" id="PS51820"/>
    </source>
</evidence>
<feature type="compositionally biased region" description="Basic and acidic residues" evidence="10">
    <location>
        <begin position="412"/>
        <end position="423"/>
    </location>
</feature>
<reference evidence="12" key="1">
    <citation type="submission" date="2025-08" db="UniProtKB">
        <authorList>
            <consortium name="Ensembl"/>
        </authorList>
    </citation>
    <scope>IDENTIFICATION</scope>
</reference>
<dbReference type="Pfam" id="PF05679">
    <property type="entry name" value="CHGN"/>
    <property type="match status" value="1"/>
</dbReference>
<proteinExistence type="inferred from homology"/>
<dbReference type="Ensembl" id="ENSGMOT00000041865.1">
    <property type="protein sequence ID" value="ENSGMOP00000027412.1"/>
    <property type="gene ID" value="ENSGMOG00000002666.2"/>
</dbReference>
<dbReference type="InterPro" id="IPR011658">
    <property type="entry name" value="PA14_dom"/>
</dbReference>
<feature type="compositionally biased region" description="Low complexity" evidence="10">
    <location>
        <begin position="506"/>
        <end position="516"/>
    </location>
</feature>
<dbReference type="GeneTree" id="ENSGT01050000244857"/>
<evidence type="ECO:0000256" key="7">
    <source>
        <dbReference type="ARBA" id="ARBA00023034"/>
    </source>
</evidence>
<evidence type="ECO:0000313" key="12">
    <source>
        <dbReference type="Ensembl" id="ENSGMOP00000027412.1"/>
    </source>
</evidence>
<protein>
    <recommendedName>
        <fullName evidence="9">Beta-1,4-N-acetylgalactosaminyltransferase</fullName>
        <ecNumber evidence="9">2.4.1.244</ecNumber>
    </recommendedName>
</protein>
<feature type="region of interest" description="Disordered" evidence="10">
    <location>
        <begin position="411"/>
        <end position="725"/>
    </location>
</feature>
<comment type="function">
    <text evidence="9">Transfers N-acetylgalactosamine (GalNAc) from UDP-GalNAc to N-acetylglucosamine-beta-benzyl with a beta-1,4-linkage to form N,N'-diacetyllactosediamine, GalNAc-beta-1,4-GlcNAc structures in N-linked glycans and probably O-linked glycans.</text>
</comment>
<accession>A0A8C5A6S4</accession>
<keyword evidence="4" id="KW-0812">Transmembrane</keyword>
<dbReference type="InterPro" id="IPR051227">
    <property type="entry name" value="CS_glycosyltransferase"/>
</dbReference>
<dbReference type="PROSITE" id="PS51820">
    <property type="entry name" value="PA14"/>
    <property type="match status" value="1"/>
</dbReference>
<evidence type="ECO:0000256" key="1">
    <source>
        <dbReference type="ARBA" id="ARBA00004447"/>
    </source>
</evidence>
<name>A0A8C5A6S4_GADMO</name>
<organism evidence="12 13">
    <name type="scientific">Gadus morhua</name>
    <name type="common">Atlantic cod</name>
    <dbReference type="NCBI Taxonomy" id="8049"/>
    <lineage>
        <taxon>Eukaryota</taxon>
        <taxon>Metazoa</taxon>
        <taxon>Chordata</taxon>
        <taxon>Craniata</taxon>
        <taxon>Vertebrata</taxon>
        <taxon>Euteleostomi</taxon>
        <taxon>Actinopterygii</taxon>
        <taxon>Neopterygii</taxon>
        <taxon>Teleostei</taxon>
        <taxon>Neoteleostei</taxon>
        <taxon>Acanthomorphata</taxon>
        <taxon>Zeiogadaria</taxon>
        <taxon>Gadariae</taxon>
        <taxon>Gadiformes</taxon>
        <taxon>Gadoidei</taxon>
        <taxon>Gadidae</taxon>
        <taxon>Gadus</taxon>
    </lineage>
</organism>
<feature type="compositionally biased region" description="Basic and acidic residues" evidence="10">
    <location>
        <begin position="478"/>
        <end position="505"/>
    </location>
</feature>
<gene>
    <name evidence="12" type="primary">b4galnt3b</name>
</gene>
<dbReference type="Gene3D" id="3.90.550.10">
    <property type="entry name" value="Spore Coat Polysaccharide Biosynthesis Protein SpsA, Chain A"/>
    <property type="match status" value="1"/>
</dbReference>
<evidence type="ECO:0000256" key="6">
    <source>
        <dbReference type="ARBA" id="ARBA00022989"/>
    </source>
</evidence>
<dbReference type="EC" id="2.4.1.244" evidence="9"/>
<dbReference type="AlphaFoldDB" id="A0A8C5A6S4"/>
<dbReference type="GO" id="GO:0033842">
    <property type="term" value="F:N-acetyl-beta-glucosaminyl-derivative 4-beta-N-acetylgalactosaminyltransferase activity"/>
    <property type="evidence" value="ECO:0007669"/>
    <property type="project" value="UniProtKB-EC"/>
</dbReference>
<evidence type="ECO:0000256" key="2">
    <source>
        <dbReference type="ARBA" id="ARBA00009239"/>
    </source>
</evidence>
<dbReference type="GO" id="GO:0032580">
    <property type="term" value="C:Golgi cisterna membrane"/>
    <property type="evidence" value="ECO:0007669"/>
    <property type="project" value="UniProtKB-SubCell"/>
</dbReference>
<comment type="subcellular location">
    <subcellularLocation>
        <location evidence="1 9">Golgi apparatus</location>
        <location evidence="1 9">Golgi stack membrane</location>
        <topology evidence="1 9">Single-pass type II membrane protein</topology>
    </subcellularLocation>
</comment>
<evidence type="ECO:0000313" key="13">
    <source>
        <dbReference type="Proteomes" id="UP000694546"/>
    </source>
</evidence>